<name>A0AAD1RNR3_PELCU</name>
<dbReference type="InterPro" id="IPR011697">
    <property type="entry name" value="Peptidase_C26"/>
</dbReference>
<comment type="similarity">
    <text evidence="2">Belongs to the peptidase C26 family.</text>
</comment>
<gene>
    <name evidence="9" type="ORF">PECUL_23A018826</name>
</gene>
<evidence type="ECO:0000256" key="8">
    <source>
        <dbReference type="SAM" id="SignalP"/>
    </source>
</evidence>
<organism evidence="9 10">
    <name type="scientific">Pelobates cultripes</name>
    <name type="common">Western spadefoot toad</name>
    <dbReference type="NCBI Taxonomy" id="61616"/>
    <lineage>
        <taxon>Eukaryota</taxon>
        <taxon>Metazoa</taxon>
        <taxon>Chordata</taxon>
        <taxon>Craniata</taxon>
        <taxon>Vertebrata</taxon>
        <taxon>Euteleostomi</taxon>
        <taxon>Amphibia</taxon>
        <taxon>Batrachia</taxon>
        <taxon>Anura</taxon>
        <taxon>Pelobatoidea</taxon>
        <taxon>Pelobatidae</taxon>
        <taxon>Pelobates</taxon>
    </lineage>
</organism>
<evidence type="ECO:0000256" key="2">
    <source>
        <dbReference type="ARBA" id="ARBA00011083"/>
    </source>
</evidence>
<feature type="active site" description="Nucleophile" evidence="6 7">
    <location>
        <position position="130"/>
    </location>
</feature>
<sequence>MFSHWNFILLFAQLTTTLAFPKVQKINERPIIGILAQEVTDKVFFPFGKTYIADSYVHFLESAGCRVAPIRLNLNEDEYVKIFKSINGVLFPGGAADLLTSDFARTAKIFYKLAIEATSSGNYFPVWGTCMGFQILTALTSGEDLLSATSADNISLPLQLINDISSSKMFQSASPELLQALSHENITANFHHFGITPETFLANEKLSNFYRILSTNRDKKGVEFVSTMEARNFPIYGVQWHPEVNRFQWHRDLAYPHSENAIWISQYMANFIISEARKNLNHFANEQEEEKSLIYNYVAKYTANISGYEQAYFF</sequence>
<dbReference type="PROSITE" id="PS51273">
    <property type="entry name" value="GATASE_TYPE_1"/>
    <property type="match status" value="1"/>
</dbReference>
<accession>A0AAD1RNR3</accession>
<evidence type="ECO:0000256" key="3">
    <source>
        <dbReference type="ARBA" id="ARBA00022525"/>
    </source>
</evidence>
<keyword evidence="3" id="KW-0964">Secreted</keyword>
<evidence type="ECO:0000256" key="1">
    <source>
        <dbReference type="ARBA" id="ARBA00004239"/>
    </source>
</evidence>
<keyword evidence="10" id="KW-1185">Reference proteome</keyword>
<comment type="catalytic activity">
    <reaction evidence="7">
        <text>(6S)-5,6,7,8-tetrahydrofolyl-(gamma-L-Glu)(n) + (n-1) H2O = (6S)-5,6,7,8-tetrahydrofolate + (n-1) L-glutamate</text>
        <dbReference type="Rhea" id="RHEA:56784"/>
        <dbReference type="Rhea" id="RHEA-COMP:14738"/>
        <dbReference type="ChEBI" id="CHEBI:15377"/>
        <dbReference type="ChEBI" id="CHEBI:29985"/>
        <dbReference type="ChEBI" id="CHEBI:57453"/>
        <dbReference type="ChEBI" id="CHEBI:141005"/>
        <dbReference type="EC" id="3.4.19.9"/>
    </reaction>
</comment>
<dbReference type="EC" id="3.4.19.9" evidence="7"/>
<feature type="chain" id="PRO_5042044437" description="folate gamma-glutamyl hydrolase" evidence="8">
    <location>
        <begin position="20"/>
        <end position="314"/>
    </location>
</feature>
<dbReference type="Proteomes" id="UP001295444">
    <property type="component" value="Chromosome 03"/>
</dbReference>
<dbReference type="PANTHER" id="PTHR11315">
    <property type="entry name" value="PROTEASE FAMILY C26 GAMMA-GLUTAMYL HYDROLASE"/>
    <property type="match status" value="1"/>
</dbReference>
<protein>
    <recommendedName>
        <fullName evidence="7">folate gamma-glutamyl hydrolase</fullName>
        <ecNumber evidence="7">3.4.19.9</ecNumber>
    </recommendedName>
</protein>
<dbReference type="PROSITE" id="PS51275">
    <property type="entry name" value="PEPTIDASE_C26_GGH"/>
    <property type="match status" value="1"/>
</dbReference>
<evidence type="ECO:0000256" key="7">
    <source>
        <dbReference type="PROSITE-ProRule" id="PRU00607"/>
    </source>
</evidence>
<dbReference type="Gene3D" id="3.40.50.880">
    <property type="match status" value="1"/>
</dbReference>
<evidence type="ECO:0000313" key="9">
    <source>
        <dbReference type="EMBL" id="CAH2275185.1"/>
    </source>
</evidence>
<dbReference type="PANTHER" id="PTHR11315:SF1">
    <property type="entry name" value="FOLATE GAMMA-GLUTAMYL HYDROLASE"/>
    <property type="match status" value="1"/>
</dbReference>
<proteinExistence type="inferred from homology"/>
<dbReference type="EMBL" id="OW240914">
    <property type="protein sequence ID" value="CAH2275185.1"/>
    <property type="molecule type" value="Genomic_DNA"/>
</dbReference>
<dbReference type="GO" id="GO:0034722">
    <property type="term" value="F:gamma-glutamyl-peptidase activity"/>
    <property type="evidence" value="ECO:0007669"/>
    <property type="project" value="UniProtKB-UniRule"/>
</dbReference>
<dbReference type="Pfam" id="PF07722">
    <property type="entry name" value="Peptidase_C26"/>
    <property type="match status" value="1"/>
</dbReference>
<dbReference type="AlphaFoldDB" id="A0AAD1RNR3"/>
<keyword evidence="5 7" id="KW-0378">Hydrolase</keyword>
<reference evidence="9" key="1">
    <citation type="submission" date="2022-03" db="EMBL/GenBank/DDBJ databases">
        <authorList>
            <person name="Alioto T."/>
            <person name="Alioto T."/>
            <person name="Gomez Garrido J."/>
        </authorList>
    </citation>
    <scope>NUCLEOTIDE SEQUENCE</scope>
</reference>
<dbReference type="SUPFAM" id="SSF52317">
    <property type="entry name" value="Class I glutamine amidotransferase-like"/>
    <property type="match status" value="1"/>
</dbReference>
<evidence type="ECO:0000256" key="5">
    <source>
        <dbReference type="ARBA" id="ARBA00022801"/>
    </source>
</evidence>
<evidence type="ECO:0000256" key="4">
    <source>
        <dbReference type="ARBA" id="ARBA00022729"/>
    </source>
</evidence>
<dbReference type="GO" id="GO:0046900">
    <property type="term" value="P:tetrahydrofolylpolyglutamate metabolic process"/>
    <property type="evidence" value="ECO:0007669"/>
    <property type="project" value="TreeGrafter"/>
</dbReference>
<dbReference type="InterPro" id="IPR029062">
    <property type="entry name" value="Class_I_gatase-like"/>
</dbReference>
<keyword evidence="4 8" id="KW-0732">Signal</keyword>
<dbReference type="InterPro" id="IPR015527">
    <property type="entry name" value="Pept_C26_g-glut_hydrolase"/>
</dbReference>
<comment type="subcellular location">
    <subcellularLocation>
        <location evidence="1">Secreted</location>
        <location evidence="1">Extracellular space</location>
    </subcellularLocation>
</comment>
<evidence type="ECO:0000313" key="10">
    <source>
        <dbReference type="Proteomes" id="UP001295444"/>
    </source>
</evidence>
<dbReference type="FunFam" id="3.40.50.880:FF:000024">
    <property type="entry name" value="Folate gamma-glutamyl hydrolase"/>
    <property type="match status" value="1"/>
</dbReference>
<feature type="signal peptide" evidence="8">
    <location>
        <begin position="1"/>
        <end position="19"/>
    </location>
</feature>
<feature type="active site" evidence="7">
    <location>
        <position position="241"/>
    </location>
</feature>
<dbReference type="GO" id="GO:0005576">
    <property type="term" value="C:extracellular region"/>
    <property type="evidence" value="ECO:0007669"/>
    <property type="project" value="UniProtKB-SubCell"/>
</dbReference>
<feature type="active site" description="Proton donor" evidence="6">
    <location>
        <position position="241"/>
    </location>
</feature>
<evidence type="ECO:0000256" key="6">
    <source>
        <dbReference type="PIRSR" id="PIRSR615527-1"/>
    </source>
</evidence>
<dbReference type="GO" id="GO:0005773">
    <property type="term" value="C:vacuole"/>
    <property type="evidence" value="ECO:0007669"/>
    <property type="project" value="TreeGrafter"/>
</dbReference>